<dbReference type="WBParaSite" id="GPUH_0001998401-mRNA-1">
    <property type="protein sequence ID" value="GPUH_0001998401-mRNA-1"/>
    <property type="gene ID" value="GPUH_0001998401"/>
</dbReference>
<dbReference type="EMBL" id="UYRT01089493">
    <property type="protein sequence ID" value="VDN34987.1"/>
    <property type="molecule type" value="Genomic_DNA"/>
</dbReference>
<dbReference type="OrthoDB" id="755951at2759"/>
<gene>
    <name evidence="2" type="ORF">GPUH_LOCUS19960</name>
</gene>
<accession>A0A183EG68</accession>
<evidence type="ECO:0000256" key="1">
    <source>
        <dbReference type="SAM" id="MobiDB-lite"/>
    </source>
</evidence>
<proteinExistence type="predicted"/>
<reference evidence="2 3" key="2">
    <citation type="submission" date="2018-11" db="EMBL/GenBank/DDBJ databases">
        <authorList>
            <consortium name="Pathogen Informatics"/>
        </authorList>
    </citation>
    <scope>NUCLEOTIDE SEQUENCE [LARGE SCALE GENOMIC DNA]</scope>
</reference>
<reference evidence="4" key="1">
    <citation type="submission" date="2016-06" db="UniProtKB">
        <authorList>
            <consortium name="WormBaseParasite"/>
        </authorList>
    </citation>
    <scope>IDENTIFICATION</scope>
</reference>
<evidence type="ECO:0000313" key="3">
    <source>
        <dbReference type="Proteomes" id="UP000271098"/>
    </source>
</evidence>
<name>A0A183EG68_9BILA</name>
<evidence type="ECO:0000313" key="4">
    <source>
        <dbReference type="WBParaSite" id="GPUH_0001998401-mRNA-1"/>
    </source>
</evidence>
<feature type="compositionally biased region" description="Basic and acidic residues" evidence="1">
    <location>
        <begin position="1"/>
        <end position="11"/>
    </location>
</feature>
<keyword evidence="3" id="KW-1185">Reference proteome</keyword>
<protein>
    <submittedName>
        <fullName evidence="4">RUN domain-containing protein</fullName>
    </submittedName>
</protein>
<organism evidence="4">
    <name type="scientific">Gongylonema pulchrum</name>
    <dbReference type="NCBI Taxonomy" id="637853"/>
    <lineage>
        <taxon>Eukaryota</taxon>
        <taxon>Metazoa</taxon>
        <taxon>Ecdysozoa</taxon>
        <taxon>Nematoda</taxon>
        <taxon>Chromadorea</taxon>
        <taxon>Rhabditida</taxon>
        <taxon>Spirurina</taxon>
        <taxon>Spiruromorpha</taxon>
        <taxon>Spiruroidea</taxon>
        <taxon>Gongylonematidae</taxon>
        <taxon>Gongylonema</taxon>
    </lineage>
</organism>
<feature type="region of interest" description="Disordered" evidence="1">
    <location>
        <begin position="1"/>
        <end position="29"/>
    </location>
</feature>
<sequence length="198" mass="23024">MKCPGKSKENTGKGNNEENEEELLEKLEDKPFHRRAGHDLSKYSEQNIKQDLLHSLKALDYKFDDTMDMERLIDMGLEVLAQTWRKRDADSEIAFQGLLTVLEYCLEHSASSYSCFEQFINALGYNTVQFWRYAVPYIYDSDLTYGTKFRDSLLFSLTLFDVNNGKSKLRFEPFSAVKNATLKIRLPKAVFKDKQKCD</sequence>
<evidence type="ECO:0000313" key="2">
    <source>
        <dbReference type="EMBL" id="VDN34987.1"/>
    </source>
</evidence>
<dbReference type="AlphaFoldDB" id="A0A183EG68"/>
<dbReference type="Proteomes" id="UP000271098">
    <property type="component" value="Unassembled WGS sequence"/>
</dbReference>